<organism evidence="1">
    <name type="scientific">Anopheles coluzzii</name>
    <name type="common">African malaria mosquito</name>
    <dbReference type="NCBI Taxonomy" id="1518534"/>
    <lineage>
        <taxon>Eukaryota</taxon>
        <taxon>Metazoa</taxon>
        <taxon>Ecdysozoa</taxon>
        <taxon>Arthropoda</taxon>
        <taxon>Hexapoda</taxon>
        <taxon>Insecta</taxon>
        <taxon>Pterygota</taxon>
        <taxon>Neoptera</taxon>
        <taxon>Endopterygota</taxon>
        <taxon>Diptera</taxon>
        <taxon>Nematocera</taxon>
        <taxon>Culicoidea</taxon>
        <taxon>Culicidae</taxon>
        <taxon>Anophelinae</taxon>
        <taxon>Anopheles</taxon>
    </lineage>
</organism>
<proteinExistence type="predicted"/>
<accession>A0A8W7P976</accession>
<protein>
    <submittedName>
        <fullName evidence="1">Uncharacterized protein</fullName>
    </submittedName>
</protein>
<dbReference type="Proteomes" id="UP000075882">
    <property type="component" value="Unassembled WGS sequence"/>
</dbReference>
<reference evidence="1" key="1">
    <citation type="submission" date="2022-08" db="UniProtKB">
        <authorList>
            <consortium name="EnsemblMetazoa"/>
        </authorList>
    </citation>
    <scope>IDENTIFICATION</scope>
</reference>
<evidence type="ECO:0000313" key="1">
    <source>
        <dbReference type="EnsemblMetazoa" id="ACOM027133-PA.1"/>
    </source>
</evidence>
<dbReference type="EnsemblMetazoa" id="ACOM027133-RA">
    <property type="protein sequence ID" value="ACOM027133-PA.1"/>
    <property type="gene ID" value="ACOM027133"/>
</dbReference>
<sequence>MLPASAYASSSACTTSPFALRCFCASVYQLTYRGEPSTSSSWQVSPAFSSWATISYAIDAPNDTSDSSGAASSHCKPYTGTGSVWASGISAVMTPSMACTANTGRALLPAGAADSIRTRHSFGISSALNFTCVPSPIAFSLAAAVAGEPPAAAPTSPAAAAPPFSKERSLPKVSSRISAALSTKSKLRSSVCLISAPISESMPRSASVAPSDTFLVSFRPRMFAMQPTRLTPPVSVLRFSAITIEASTGEGCCMNRSIVCRQDGMRWGSVPPTTVSLSPRFSSTSPVSPIAPHWMAVAGRPTAWRASQIRSIAELASPFFVPSTFGTHTARKSASVEFSSRPSRSTAARLNTPPTGPCRAASVSSFWAPFSVVTSFVSITTFTPRSVQRRIMSD</sequence>
<dbReference type="AlphaFoldDB" id="A0A8W7P976"/>
<name>A0A8W7P976_ANOCL</name>